<dbReference type="InterPro" id="IPR036890">
    <property type="entry name" value="HATPase_C_sf"/>
</dbReference>
<feature type="transmembrane region" description="Helical" evidence="1">
    <location>
        <begin position="46"/>
        <end position="70"/>
    </location>
</feature>
<feature type="transmembrane region" description="Helical" evidence="1">
    <location>
        <begin position="117"/>
        <end position="139"/>
    </location>
</feature>
<organism evidence="3 4">
    <name type="scientific">Pseudoalteromonas caenipelagi</name>
    <dbReference type="NCBI Taxonomy" id="2726988"/>
    <lineage>
        <taxon>Bacteria</taxon>
        <taxon>Pseudomonadati</taxon>
        <taxon>Pseudomonadota</taxon>
        <taxon>Gammaproteobacteria</taxon>
        <taxon>Alteromonadales</taxon>
        <taxon>Pseudoalteromonadaceae</taxon>
        <taxon>Pseudoalteromonas</taxon>
    </lineage>
</organism>
<dbReference type="EMBL" id="JABBPG010000003">
    <property type="protein sequence ID" value="NOU50633.1"/>
    <property type="molecule type" value="Genomic_DNA"/>
</dbReference>
<feature type="domain" description="Signal transduction histidine kinase internal region" evidence="2">
    <location>
        <begin position="152"/>
        <end position="228"/>
    </location>
</feature>
<accession>A0A849VDJ3</accession>
<dbReference type="PANTHER" id="PTHR34220:SF7">
    <property type="entry name" value="SENSOR HISTIDINE KINASE YPDA"/>
    <property type="match status" value="1"/>
</dbReference>
<keyword evidence="1" id="KW-0472">Membrane</keyword>
<dbReference type="SUPFAM" id="SSF55874">
    <property type="entry name" value="ATPase domain of HSP90 chaperone/DNA topoisomerase II/histidine kinase"/>
    <property type="match status" value="1"/>
</dbReference>
<comment type="caution">
    <text evidence="3">The sequence shown here is derived from an EMBL/GenBank/DDBJ whole genome shotgun (WGS) entry which is preliminary data.</text>
</comment>
<dbReference type="GO" id="GO:0000155">
    <property type="term" value="F:phosphorelay sensor kinase activity"/>
    <property type="evidence" value="ECO:0007669"/>
    <property type="project" value="InterPro"/>
</dbReference>
<dbReference type="PANTHER" id="PTHR34220">
    <property type="entry name" value="SENSOR HISTIDINE KINASE YPDA"/>
    <property type="match status" value="1"/>
</dbReference>
<sequence>MFKSSDLTSQLLPTIITPRGVLAMLVTSQILAFVLAFAPMSFENVWVRLGMFSLFIHIVSAVGFSTLYLFRTYWCQYGQYQQIILIVAIFAVITGMLSVIIIFLFPEQEPQFDWSFLFKNMTICLFVSLLFIHTMTIFLDKLQTVETLSKVELEALSARIRPHFLYNSLNTVAELTQLDADAAEQAVITLAQLCKATMNVQQLNSLANELQLARRYLELERWRFAERLEVNWQIPEAIIDVQLPVLTIQPLLENAIVHGVEGHSGATQINIQLTQSDALIELEISNSYIPSETCDQQGNGLALENIRARLALHFSGKAILHTQITDNRFIACLKLVLRGAA</sequence>
<dbReference type="AlphaFoldDB" id="A0A849VDJ3"/>
<keyword evidence="3" id="KW-0418">Kinase</keyword>
<reference evidence="3 4" key="1">
    <citation type="submission" date="2020-04" db="EMBL/GenBank/DDBJ databases">
        <title>Pseudoalteromonas caenipelagi sp. nov., isolated from a tidal flat.</title>
        <authorList>
            <person name="Park S."/>
            <person name="Yoon J.-H."/>
        </authorList>
    </citation>
    <scope>NUCLEOTIDE SEQUENCE [LARGE SCALE GENOMIC DNA]</scope>
    <source>
        <strain evidence="3 4">JBTF-M23</strain>
    </source>
</reference>
<dbReference type="Pfam" id="PF06580">
    <property type="entry name" value="His_kinase"/>
    <property type="match status" value="1"/>
</dbReference>
<feature type="transmembrane region" description="Helical" evidence="1">
    <location>
        <begin position="21"/>
        <end position="40"/>
    </location>
</feature>
<proteinExistence type="predicted"/>
<dbReference type="GO" id="GO:0016020">
    <property type="term" value="C:membrane"/>
    <property type="evidence" value="ECO:0007669"/>
    <property type="project" value="InterPro"/>
</dbReference>
<dbReference type="Gene3D" id="3.30.565.10">
    <property type="entry name" value="Histidine kinase-like ATPase, C-terminal domain"/>
    <property type="match status" value="1"/>
</dbReference>
<dbReference type="RefSeq" id="WP_171625717.1">
    <property type="nucleotide sequence ID" value="NZ_JABBPG010000003.1"/>
</dbReference>
<feature type="transmembrane region" description="Helical" evidence="1">
    <location>
        <begin position="82"/>
        <end position="105"/>
    </location>
</feature>
<evidence type="ECO:0000313" key="4">
    <source>
        <dbReference type="Proteomes" id="UP000586305"/>
    </source>
</evidence>
<dbReference type="InterPro" id="IPR050640">
    <property type="entry name" value="Bact_2-comp_sensor_kinase"/>
</dbReference>
<keyword evidence="3" id="KW-0808">Transferase</keyword>
<dbReference type="InterPro" id="IPR010559">
    <property type="entry name" value="Sig_transdc_His_kin_internal"/>
</dbReference>
<gene>
    <name evidence="3" type="ORF">HG263_08765</name>
</gene>
<evidence type="ECO:0000259" key="2">
    <source>
        <dbReference type="Pfam" id="PF06580"/>
    </source>
</evidence>
<keyword evidence="4" id="KW-1185">Reference proteome</keyword>
<keyword evidence="1" id="KW-1133">Transmembrane helix</keyword>
<dbReference type="Proteomes" id="UP000586305">
    <property type="component" value="Unassembled WGS sequence"/>
</dbReference>
<name>A0A849VDJ3_9GAMM</name>
<evidence type="ECO:0000313" key="3">
    <source>
        <dbReference type="EMBL" id="NOU50633.1"/>
    </source>
</evidence>
<keyword evidence="1" id="KW-0812">Transmembrane</keyword>
<protein>
    <submittedName>
        <fullName evidence="3">Histidine kinase</fullName>
    </submittedName>
</protein>
<evidence type="ECO:0000256" key="1">
    <source>
        <dbReference type="SAM" id="Phobius"/>
    </source>
</evidence>